<keyword evidence="1" id="KW-0472">Membrane</keyword>
<feature type="transmembrane region" description="Helical" evidence="1">
    <location>
        <begin position="20"/>
        <end position="44"/>
    </location>
</feature>
<dbReference type="EMBL" id="JAENRR010000080">
    <property type="protein sequence ID" value="MBK3519616.1"/>
    <property type="molecule type" value="Genomic_DNA"/>
</dbReference>
<evidence type="ECO:0000313" key="3">
    <source>
        <dbReference type="EMBL" id="MBK3519616.1"/>
    </source>
</evidence>
<evidence type="ECO:0000256" key="1">
    <source>
        <dbReference type="SAM" id="Phobius"/>
    </source>
</evidence>
<proteinExistence type="predicted"/>
<name>A0ABS1HPQ3_9BACT</name>
<dbReference type="InterPro" id="IPR005182">
    <property type="entry name" value="YdbS-like_PH"/>
</dbReference>
<sequence>MSEKERLNLIWQGKPEFIPYIIKSVLELLGYFVFISIPYSLIGYFKSKGESINDPVYINGILIIIGGIGIYHFIKRLVEFKKIQYSLTYDSIVIESGIFSSKKKIINRDKIQFVERNSNMIEKYFKVNTIKFYSGKETRDNEDRVKKEFDKFESIKDTISIMTFFKK</sequence>
<dbReference type="RefSeq" id="WP_200466835.1">
    <property type="nucleotide sequence ID" value="NZ_JAENRR010000080.1"/>
</dbReference>
<keyword evidence="1" id="KW-1133">Transmembrane helix</keyword>
<protein>
    <submittedName>
        <fullName evidence="3">PH domain-containing protein</fullName>
    </submittedName>
</protein>
<keyword evidence="4" id="KW-1185">Reference proteome</keyword>
<evidence type="ECO:0000259" key="2">
    <source>
        <dbReference type="Pfam" id="PF03703"/>
    </source>
</evidence>
<gene>
    <name evidence="3" type="ORF">JIV24_19895</name>
</gene>
<dbReference type="Proteomes" id="UP000605676">
    <property type="component" value="Unassembled WGS sequence"/>
</dbReference>
<accession>A0ABS1HPQ3</accession>
<evidence type="ECO:0000313" key="4">
    <source>
        <dbReference type="Proteomes" id="UP000605676"/>
    </source>
</evidence>
<feature type="transmembrane region" description="Helical" evidence="1">
    <location>
        <begin position="56"/>
        <end position="74"/>
    </location>
</feature>
<organism evidence="3 4">
    <name type="scientific">Carboxylicivirga marina</name>
    <dbReference type="NCBI Taxonomy" id="2800988"/>
    <lineage>
        <taxon>Bacteria</taxon>
        <taxon>Pseudomonadati</taxon>
        <taxon>Bacteroidota</taxon>
        <taxon>Bacteroidia</taxon>
        <taxon>Marinilabiliales</taxon>
        <taxon>Marinilabiliaceae</taxon>
        <taxon>Carboxylicivirga</taxon>
    </lineage>
</organism>
<reference evidence="3 4" key="1">
    <citation type="submission" date="2021-01" db="EMBL/GenBank/DDBJ databases">
        <title>Carboxyliciviraga sp.nov., isolated from coastal sediments.</title>
        <authorList>
            <person name="Lu D."/>
            <person name="Zhang T."/>
        </authorList>
    </citation>
    <scope>NUCLEOTIDE SEQUENCE [LARGE SCALE GENOMIC DNA]</scope>
    <source>
        <strain evidence="3 4">N1Y132</strain>
    </source>
</reference>
<feature type="domain" description="YdbS-like PH" evidence="2">
    <location>
        <begin position="82"/>
        <end position="153"/>
    </location>
</feature>
<dbReference type="Pfam" id="PF03703">
    <property type="entry name" value="bPH_2"/>
    <property type="match status" value="1"/>
</dbReference>
<comment type="caution">
    <text evidence="3">The sequence shown here is derived from an EMBL/GenBank/DDBJ whole genome shotgun (WGS) entry which is preliminary data.</text>
</comment>
<keyword evidence="1" id="KW-0812">Transmembrane</keyword>